<dbReference type="GO" id="GO:0003677">
    <property type="term" value="F:DNA binding"/>
    <property type="evidence" value="ECO:0007669"/>
    <property type="project" value="InterPro"/>
</dbReference>
<organism evidence="3 4">
    <name type="scientific">Yinghuangia soli</name>
    <dbReference type="NCBI Taxonomy" id="2908204"/>
    <lineage>
        <taxon>Bacteria</taxon>
        <taxon>Bacillati</taxon>
        <taxon>Actinomycetota</taxon>
        <taxon>Actinomycetes</taxon>
        <taxon>Kitasatosporales</taxon>
        <taxon>Streptomycetaceae</taxon>
        <taxon>Yinghuangia</taxon>
    </lineage>
</organism>
<dbReference type="Pfam" id="PF00589">
    <property type="entry name" value="Phage_integrase"/>
    <property type="match status" value="1"/>
</dbReference>
<evidence type="ECO:0000313" key="3">
    <source>
        <dbReference type="EMBL" id="MCF2526623.1"/>
    </source>
</evidence>
<evidence type="ECO:0000259" key="2">
    <source>
        <dbReference type="PROSITE" id="PS51898"/>
    </source>
</evidence>
<dbReference type="GO" id="GO:0006310">
    <property type="term" value="P:DNA recombination"/>
    <property type="evidence" value="ECO:0007669"/>
    <property type="project" value="UniProtKB-KW"/>
</dbReference>
<dbReference type="InterPro" id="IPR002104">
    <property type="entry name" value="Integrase_catalytic"/>
</dbReference>
<evidence type="ECO:0000313" key="4">
    <source>
        <dbReference type="Proteomes" id="UP001165378"/>
    </source>
</evidence>
<accession>A0AA41PVR6</accession>
<evidence type="ECO:0000256" key="1">
    <source>
        <dbReference type="ARBA" id="ARBA00023172"/>
    </source>
</evidence>
<dbReference type="PANTHER" id="PTHR30349:SF64">
    <property type="entry name" value="PROPHAGE INTEGRASE INTD-RELATED"/>
    <property type="match status" value="1"/>
</dbReference>
<dbReference type="SUPFAM" id="SSF56349">
    <property type="entry name" value="DNA breaking-rejoining enzymes"/>
    <property type="match status" value="1"/>
</dbReference>
<dbReference type="PANTHER" id="PTHR30349">
    <property type="entry name" value="PHAGE INTEGRASE-RELATED"/>
    <property type="match status" value="1"/>
</dbReference>
<protein>
    <submittedName>
        <fullName evidence="3">Site-specific integrase</fullName>
    </submittedName>
</protein>
<keyword evidence="1" id="KW-0233">DNA recombination</keyword>
<dbReference type="InterPro" id="IPR011010">
    <property type="entry name" value="DNA_brk_join_enz"/>
</dbReference>
<dbReference type="Gene3D" id="1.10.443.10">
    <property type="entry name" value="Intergrase catalytic core"/>
    <property type="match status" value="1"/>
</dbReference>
<dbReference type="Proteomes" id="UP001165378">
    <property type="component" value="Unassembled WGS sequence"/>
</dbReference>
<gene>
    <name evidence="3" type="ORF">LZ495_05220</name>
</gene>
<sequence length="783" mass="89237">MRAEPAVAAVPPRPFGELSRTPAASIAGLARDAWETPAGTARHRYYATGQLLEYLEEFPGHTWQARWDASPLGRGEAAALDIGRARSSAENATPWTAAVRALFCLRVVQPSLLAFRRNSRTEYSPFFVTAQRDPALEHYAELTRAADIGHLHRRDALFCVCSLLTCQGIAFADITPASLLHHGHEYRRVKNVLRAGRKDRNRFDGYTAWTILHKAGHFPAGTPGTMREALHRGPLTATELVSQYQVENASVRELLIAYLQRRSADADYSTLSGLAVTLVKNFWLQIEELSPGHPDLKISPELYDAWRERISVRADGKPRKGLVTELISVRSFYYDLHTWAVDEPELWGPWVAPNPIPPRELRGMGKLRRRSDERTADRIRERQPLLPILMQHVTERYEHYRDLRELTAHAAVDEEFTHRGRTFRREVTAPDRHRGIRNAPSLRVRDLETGELIAISFEEDSAFWDWAVTETLRHSGLRVEELGELSHLSIRRYQRANGEVIGLLVVAPSKTDRERVIPMSPDLFHIIACIVRRHTADGKTIPLLAKFDPHDKVWSADLPYLFQRLNGGTRSVISSGTILNMLKRRCEALATEHPAFRTIRFTPHDFRRLFATELVNSGLPIHIGAALLGHLNIQTTRGYVAVFDEDVVRHYTAYLSDRRQVRPSEEYRPVTDDEWTEFEEHFDKRKVELGACARPYGTPCIHEHACVRCPMLHVSTKMLARLDDLEVDLLARRQRAESEGWLGEIEGVELTLSHLRTKQEETRRRAQRPLVDLGIPILRTPGE</sequence>
<dbReference type="EMBL" id="JAKFHA010000002">
    <property type="protein sequence ID" value="MCF2526623.1"/>
    <property type="molecule type" value="Genomic_DNA"/>
</dbReference>
<reference evidence="3" key="1">
    <citation type="submission" date="2022-01" db="EMBL/GenBank/DDBJ databases">
        <title>Genome-Based Taxonomic Classification of the Phylum Actinobacteria.</title>
        <authorList>
            <person name="Gao Y."/>
        </authorList>
    </citation>
    <scope>NUCLEOTIDE SEQUENCE</scope>
    <source>
        <strain evidence="3">KLBMP 8922</strain>
    </source>
</reference>
<proteinExistence type="predicted"/>
<dbReference type="CDD" id="cd00397">
    <property type="entry name" value="DNA_BRE_C"/>
    <property type="match status" value="1"/>
</dbReference>
<comment type="caution">
    <text evidence="3">The sequence shown here is derived from an EMBL/GenBank/DDBJ whole genome shotgun (WGS) entry which is preliminary data.</text>
</comment>
<name>A0AA41PVR6_9ACTN</name>
<dbReference type="AlphaFoldDB" id="A0AA41PVR6"/>
<dbReference type="InterPro" id="IPR013762">
    <property type="entry name" value="Integrase-like_cat_sf"/>
</dbReference>
<dbReference type="InterPro" id="IPR050090">
    <property type="entry name" value="Tyrosine_recombinase_XerCD"/>
</dbReference>
<dbReference type="GO" id="GO:0015074">
    <property type="term" value="P:DNA integration"/>
    <property type="evidence" value="ECO:0007669"/>
    <property type="project" value="InterPro"/>
</dbReference>
<keyword evidence="4" id="KW-1185">Reference proteome</keyword>
<dbReference type="PROSITE" id="PS51898">
    <property type="entry name" value="TYR_RECOMBINASE"/>
    <property type="match status" value="1"/>
</dbReference>
<feature type="domain" description="Tyr recombinase" evidence="2">
    <location>
        <begin position="437"/>
        <end position="652"/>
    </location>
</feature>